<evidence type="ECO:0000313" key="1">
    <source>
        <dbReference type="EMBL" id="CAI9292190.1"/>
    </source>
</evidence>
<protein>
    <recommendedName>
        <fullName evidence="3">BED-type domain-containing protein</fullName>
    </recommendedName>
</protein>
<proteinExistence type="predicted"/>
<dbReference type="AlphaFoldDB" id="A0AA35ZGI7"/>
<gene>
    <name evidence="1" type="ORF">LSALG_LOCUS31281</name>
</gene>
<dbReference type="Proteomes" id="UP001177003">
    <property type="component" value="Chromosome 7"/>
</dbReference>
<dbReference type="EMBL" id="OX465083">
    <property type="protein sequence ID" value="CAI9292190.1"/>
    <property type="molecule type" value="Genomic_DNA"/>
</dbReference>
<organism evidence="1 2">
    <name type="scientific">Lactuca saligna</name>
    <name type="common">Willowleaf lettuce</name>
    <dbReference type="NCBI Taxonomy" id="75948"/>
    <lineage>
        <taxon>Eukaryota</taxon>
        <taxon>Viridiplantae</taxon>
        <taxon>Streptophyta</taxon>
        <taxon>Embryophyta</taxon>
        <taxon>Tracheophyta</taxon>
        <taxon>Spermatophyta</taxon>
        <taxon>Magnoliopsida</taxon>
        <taxon>eudicotyledons</taxon>
        <taxon>Gunneridae</taxon>
        <taxon>Pentapetalae</taxon>
        <taxon>asterids</taxon>
        <taxon>campanulids</taxon>
        <taxon>Asterales</taxon>
        <taxon>Asteraceae</taxon>
        <taxon>Cichorioideae</taxon>
        <taxon>Cichorieae</taxon>
        <taxon>Lactucinae</taxon>
        <taxon>Lactuca</taxon>
    </lineage>
</organism>
<dbReference type="SUPFAM" id="SSF57667">
    <property type="entry name" value="beta-beta-alpha zinc fingers"/>
    <property type="match status" value="1"/>
</dbReference>
<evidence type="ECO:0008006" key="3">
    <source>
        <dbReference type="Google" id="ProtNLM"/>
    </source>
</evidence>
<reference evidence="1" key="1">
    <citation type="submission" date="2023-04" db="EMBL/GenBank/DDBJ databases">
        <authorList>
            <person name="Vijverberg K."/>
            <person name="Xiong W."/>
            <person name="Schranz E."/>
        </authorList>
    </citation>
    <scope>NUCLEOTIDE SEQUENCE</scope>
</reference>
<name>A0AA35ZGI7_LACSI</name>
<dbReference type="GO" id="GO:1990837">
    <property type="term" value="F:sequence-specific double-stranded DNA binding"/>
    <property type="evidence" value="ECO:0007669"/>
    <property type="project" value="TreeGrafter"/>
</dbReference>
<dbReference type="InterPro" id="IPR053031">
    <property type="entry name" value="Cuticle_assoc_protein"/>
</dbReference>
<keyword evidence="2" id="KW-1185">Reference proteome</keyword>
<dbReference type="PANTHER" id="PTHR34396:SF27">
    <property type="entry name" value="OS08G0208700 PROTEIN"/>
    <property type="match status" value="1"/>
</dbReference>
<dbReference type="PANTHER" id="PTHR34396">
    <property type="entry name" value="OS03G0264950 PROTEIN-RELATED"/>
    <property type="match status" value="1"/>
</dbReference>
<dbReference type="GO" id="GO:0006357">
    <property type="term" value="P:regulation of transcription by RNA polymerase II"/>
    <property type="evidence" value="ECO:0007669"/>
    <property type="project" value="TreeGrafter"/>
</dbReference>
<accession>A0AA35ZGI7</accession>
<evidence type="ECO:0000313" key="2">
    <source>
        <dbReference type="Proteomes" id="UP001177003"/>
    </source>
</evidence>
<sequence>MVIGNVSGHQHSARRPVIISSSQMSKTYDYIEVEDETIEVENPTNNQVLLENVRKTKEFNPRSKVWNEFERYKDEDGVQRYKCKHCGGGKYKCESGAYGTKNLGYHLTKCKVYQAKRSGGKHN</sequence>
<dbReference type="SMART" id="SM00614">
    <property type="entry name" value="ZnF_BED"/>
    <property type="match status" value="1"/>
</dbReference>
<dbReference type="GO" id="GO:0005634">
    <property type="term" value="C:nucleus"/>
    <property type="evidence" value="ECO:0007669"/>
    <property type="project" value="TreeGrafter"/>
</dbReference>
<dbReference type="InterPro" id="IPR036236">
    <property type="entry name" value="Znf_C2H2_sf"/>
</dbReference>